<reference evidence="7 8" key="1">
    <citation type="journal article" date="2019" name="bioRxiv">
        <title>Bacteria contribute to plant secondary compound degradation in a generalist herbivore system.</title>
        <authorList>
            <person name="Francoeur C.B."/>
            <person name="Khadempour L."/>
            <person name="Moreira-Soto R.D."/>
            <person name="Gotting K."/>
            <person name="Book A.J."/>
            <person name="Pinto-Tomas A.A."/>
            <person name="Keefover-Ring K."/>
            <person name="Currie C.R."/>
        </authorList>
    </citation>
    <scope>NUCLEOTIDE SEQUENCE [LARGE SCALE GENOMIC DNA]</scope>
    <source>
        <strain evidence="7">Acro-835</strain>
    </source>
</reference>
<proteinExistence type="predicted"/>
<feature type="domain" description="Tryptophan synthase beta chain-like PALP" evidence="6">
    <location>
        <begin position="9"/>
        <end position="316"/>
    </location>
</feature>
<keyword evidence="4" id="KW-0663">Pyridoxal phosphate</keyword>
<dbReference type="InterPro" id="IPR050214">
    <property type="entry name" value="Cys_Synth/Cystath_Beta-Synth"/>
</dbReference>
<dbReference type="EC" id="2.5.1.47" evidence="3"/>
<comment type="cofactor">
    <cofactor evidence="1">
        <name>pyridoxal 5'-phosphate</name>
        <dbReference type="ChEBI" id="CHEBI:597326"/>
    </cofactor>
</comment>
<organism evidence="7 8">
    <name type="scientific">Candidatus Pantoea multigeneris</name>
    <dbReference type="NCBI Taxonomy" id="2608357"/>
    <lineage>
        <taxon>Bacteria</taxon>
        <taxon>Pseudomonadati</taxon>
        <taxon>Pseudomonadota</taxon>
        <taxon>Gammaproteobacteria</taxon>
        <taxon>Enterobacterales</taxon>
        <taxon>Erwiniaceae</taxon>
        <taxon>Pantoea</taxon>
    </lineage>
</organism>
<dbReference type="SUPFAM" id="SSF53686">
    <property type="entry name" value="Tryptophan synthase beta subunit-like PLP-dependent enzymes"/>
    <property type="match status" value="1"/>
</dbReference>
<dbReference type="PANTHER" id="PTHR10314">
    <property type="entry name" value="CYSTATHIONINE BETA-SYNTHASE"/>
    <property type="match status" value="1"/>
</dbReference>
<accession>A0ABX0RDJ9</accession>
<dbReference type="Proteomes" id="UP001515683">
    <property type="component" value="Unassembled WGS sequence"/>
</dbReference>
<evidence type="ECO:0000256" key="1">
    <source>
        <dbReference type="ARBA" id="ARBA00001933"/>
    </source>
</evidence>
<dbReference type="RefSeq" id="WP_167015021.1">
    <property type="nucleotide sequence ID" value="NZ_VWXF01000004.1"/>
</dbReference>
<dbReference type="Gene3D" id="3.40.50.1100">
    <property type="match status" value="2"/>
</dbReference>
<dbReference type="Pfam" id="PF00291">
    <property type="entry name" value="PALP"/>
    <property type="match status" value="1"/>
</dbReference>
<dbReference type="EMBL" id="VWXF01000004">
    <property type="protein sequence ID" value="NIF22391.1"/>
    <property type="molecule type" value="Genomic_DNA"/>
</dbReference>
<name>A0ABX0RDJ9_9GAMM</name>
<gene>
    <name evidence="7" type="ORF">F3J40_12370</name>
</gene>
<protein>
    <recommendedName>
        <fullName evidence="3">cysteine synthase</fullName>
        <ecNumber evidence="3">2.5.1.47</ecNumber>
    </recommendedName>
</protein>
<comment type="pathway">
    <text evidence="2">Amino-acid biosynthesis; L-cysteine biosynthesis; L-cysteine from L-serine: step 2/2.</text>
</comment>
<comment type="catalytic activity">
    <reaction evidence="5">
        <text>O-acetyl-L-serine + hydrogen sulfide = L-cysteine + acetate</text>
        <dbReference type="Rhea" id="RHEA:14829"/>
        <dbReference type="ChEBI" id="CHEBI:29919"/>
        <dbReference type="ChEBI" id="CHEBI:30089"/>
        <dbReference type="ChEBI" id="CHEBI:35235"/>
        <dbReference type="ChEBI" id="CHEBI:58340"/>
        <dbReference type="EC" id="2.5.1.47"/>
    </reaction>
</comment>
<evidence type="ECO:0000256" key="2">
    <source>
        <dbReference type="ARBA" id="ARBA00004962"/>
    </source>
</evidence>
<comment type="caution">
    <text evidence="7">The sequence shown here is derived from an EMBL/GenBank/DDBJ whole genome shotgun (WGS) entry which is preliminary data.</text>
</comment>
<keyword evidence="8" id="KW-1185">Reference proteome</keyword>
<dbReference type="InterPro" id="IPR036052">
    <property type="entry name" value="TrpB-like_PALP_sf"/>
</dbReference>
<evidence type="ECO:0000256" key="3">
    <source>
        <dbReference type="ARBA" id="ARBA00012681"/>
    </source>
</evidence>
<evidence type="ECO:0000313" key="7">
    <source>
        <dbReference type="EMBL" id="NIF22391.1"/>
    </source>
</evidence>
<evidence type="ECO:0000256" key="4">
    <source>
        <dbReference type="ARBA" id="ARBA00022898"/>
    </source>
</evidence>
<evidence type="ECO:0000259" key="6">
    <source>
        <dbReference type="Pfam" id="PF00291"/>
    </source>
</evidence>
<dbReference type="CDD" id="cd01561">
    <property type="entry name" value="CBS_like"/>
    <property type="match status" value="1"/>
</dbReference>
<sequence>MAESIYASITQLVGNTPLVRLDRFSQQQSLQAEIVAKLELFNPNHSVKDRIALAMIEDAERRGKLKPGDIIAETTSGNTGIGVAAIAAAKGYRFRVYINDFVSIERSKIPLAFGAEVVPFSIVPGFPEFFEATDGDFVAASRWLVAQVTEAEPNVFFLQQLENPANPQAHEATTGPEIWRDTAGKVDIFVASVGTGGTLSGTGRYLKSQSPDIRVVAVEPGPDSQPSDERPEPLEITGVHAFTNQPPERIPSNLDHSVYDEVIAVETWQAYQAARELALSEGILAGESSGAVLFAAQQLAARPENQGKRIVVLLADGGGNYLSTQLFDARIATENLKQAVATVTSIQLLTQPLVV</sequence>
<evidence type="ECO:0000313" key="8">
    <source>
        <dbReference type="Proteomes" id="UP001515683"/>
    </source>
</evidence>
<dbReference type="InterPro" id="IPR001926">
    <property type="entry name" value="TrpB-like_PALP"/>
</dbReference>
<evidence type="ECO:0000256" key="5">
    <source>
        <dbReference type="ARBA" id="ARBA00047931"/>
    </source>
</evidence>